<accession>A0AAD9KRB7</accession>
<gene>
    <name evidence="3" type="ORF">NP493_698g00034</name>
</gene>
<dbReference type="InterPro" id="IPR023796">
    <property type="entry name" value="Serpin_dom"/>
</dbReference>
<dbReference type="FunFam" id="3.30.497.10:FF:000001">
    <property type="entry name" value="Serine protease inhibitor"/>
    <property type="match status" value="1"/>
</dbReference>
<dbReference type="InterPro" id="IPR023795">
    <property type="entry name" value="Serpin_CS"/>
</dbReference>
<reference evidence="3" key="1">
    <citation type="journal article" date="2023" name="Mol. Biol. Evol.">
        <title>Third-Generation Sequencing Reveals the Adaptive Role of the Epigenome in Three Deep-Sea Polychaetes.</title>
        <authorList>
            <person name="Perez M."/>
            <person name="Aroh O."/>
            <person name="Sun Y."/>
            <person name="Lan Y."/>
            <person name="Juniper S.K."/>
            <person name="Young C.R."/>
            <person name="Angers B."/>
            <person name="Qian P.Y."/>
        </authorList>
    </citation>
    <scope>NUCLEOTIDE SEQUENCE</scope>
    <source>
        <strain evidence="3">R07B-5</strain>
    </source>
</reference>
<dbReference type="InterPro" id="IPR036186">
    <property type="entry name" value="Serpin_sf"/>
</dbReference>
<dbReference type="SMART" id="SM00093">
    <property type="entry name" value="SERPIN"/>
    <property type="match status" value="1"/>
</dbReference>
<evidence type="ECO:0000256" key="1">
    <source>
        <dbReference type="RuleBase" id="RU000411"/>
    </source>
</evidence>
<dbReference type="AlphaFoldDB" id="A0AAD9KRB7"/>
<feature type="domain" description="Serpin" evidence="2">
    <location>
        <begin position="22"/>
        <end position="389"/>
    </location>
</feature>
<organism evidence="3 4">
    <name type="scientific">Ridgeia piscesae</name>
    <name type="common">Tubeworm</name>
    <dbReference type="NCBI Taxonomy" id="27915"/>
    <lineage>
        <taxon>Eukaryota</taxon>
        <taxon>Metazoa</taxon>
        <taxon>Spiralia</taxon>
        <taxon>Lophotrochozoa</taxon>
        <taxon>Annelida</taxon>
        <taxon>Polychaeta</taxon>
        <taxon>Sedentaria</taxon>
        <taxon>Canalipalpata</taxon>
        <taxon>Sabellida</taxon>
        <taxon>Siboglinidae</taxon>
        <taxon>Ridgeia</taxon>
    </lineage>
</organism>
<dbReference type="InterPro" id="IPR042185">
    <property type="entry name" value="Serpin_sf_2"/>
</dbReference>
<dbReference type="SUPFAM" id="SSF56574">
    <property type="entry name" value="Serpins"/>
    <property type="match status" value="1"/>
</dbReference>
<evidence type="ECO:0000313" key="4">
    <source>
        <dbReference type="Proteomes" id="UP001209878"/>
    </source>
</evidence>
<proteinExistence type="inferred from homology"/>
<evidence type="ECO:0000259" key="2">
    <source>
        <dbReference type="SMART" id="SM00093"/>
    </source>
</evidence>
<dbReference type="Gene3D" id="2.30.39.10">
    <property type="entry name" value="Alpha-1-antitrypsin, domain 1"/>
    <property type="match status" value="1"/>
</dbReference>
<dbReference type="InterPro" id="IPR042178">
    <property type="entry name" value="Serpin_sf_1"/>
</dbReference>
<protein>
    <recommendedName>
        <fullName evidence="2">Serpin domain-containing protein</fullName>
    </recommendedName>
</protein>
<dbReference type="EMBL" id="JAODUO010000697">
    <property type="protein sequence ID" value="KAK2175910.1"/>
    <property type="molecule type" value="Genomic_DNA"/>
</dbReference>
<name>A0AAD9KRB7_RIDPI</name>
<keyword evidence="4" id="KW-1185">Reference proteome</keyword>
<comment type="similarity">
    <text evidence="1">Belongs to the serpin family.</text>
</comment>
<comment type="caution">
    <text evidence="3">The sequence shown here is derived from an EMBL/GenBank/DDBJ whole genome shotgun (WGS) entry which is preliminary data.</text>
</comment>
<dbReference type="GO" id="GO:0005615">
    <property type="term" value="C:extracellular space"/>
    <property type="evidence" value="ECO:0007669"/>
    <property type="project" value="InterPro"/>
</dbReference>
<dbReference type="GO" id="GO:0004867">
    <property type="term" value="F:serine-type endopeptidase inhibitor activity"/>
    <property type="evidence" value="ECO:0007669"/>
    <property type="project" value="InterPro"/>
</dbReference>
<dbReference type="Gene3D" id="3.30.497.10">
    <property type="entry name" value="Antithrombin, subunit I, domain 2"/>
    <property type="match status" value="1"/>
</dbReference>
<dbReference type="PANTHER" id="PTHR11461:SF342">
    <property type="entry name" value="SERINE PROTEASE INHIBITOR 28DC"/>
    <property type="match status" value="1"/>
</dbReference>
<dbReference type="PANTHER" id="PTHR11461">
    <property type="entry name" value="SERINE PROTEASE INHIBITOR, SERPIN"/>
    <property type="match status" value="1"/>
</dbReference>
<dbReference type="InterPro" id="IPR000215">
    <property type="entry name" value="Serpin_fam"/>
</dbReference>
<evidence type="ECO:0000313" key="3">
    <source>
        <dbReference type="EMBL" id="KAK2175910.1"/>
    </source>
</evidence>
<sequence>MASLKPAQSVTNLAAANVSFALDVYLQLSIMTPGDNIFVSPLSISAALAMTYLGARGDTASMMKKVLRLEALSDADLHAAFGDTLTALNESNAPYTLRTASRLFVSRQHKFLDDFVAATRRHYGAEAALSDFVGDPDGSRLQINKWVEEQTAEKIKDLLPNGSIDSLTALVLVNAVYFKGDWATKFDSRGTHNSEFIVNAQNTVNVNMMFRHDKYRLCVDSTLDCQIIQLPYVSDRLAMVVLLPRQLDGLESLEKNLTADRLQQALRAVSSARPVEVDVSLPKFRLEQTCPLTDVLGALGMGDLFAADKADLSGMDGGRQLYVSSAVHKAFIDVTEEGSEAAAATAVVATNRCMPLRPQQEFVANHPFLFVIVDNRSGSTLFLGRLVRPPVSG</sequence>
<dbReference type="Pfam" id="PF00079">
    <property type="entry name" value="Serpin"/>
    <property type="match status" value="1"/>
</dbReference>
<dbReference type="Proteomes" id="UP001209878">
    <property type="component" value="Unassembled WGS sequence"/>
</dbReference>
<dbReference type="PROSITE" id="PS00284">
    <property type="entry name" value="SERPIN"/>
    <property type="match status" value="1"/>
</dbReference>